<gene>
    <name evidence="3" type="ORF">N2K84_08335</name>
</gene>
<dbReference type="AlphaFoldDB" id="A0AA41Y6H0"/>
<organism evidence="3 4">
    <name type="scientific">Gaoshiqia sediminis</name>
    <dbReference type="NCBI Taxonomy" id="2986998"/>
    <lineage>
        <taxon>Bacteria</taxon>
        <taxon>Pseudomonadati</taxon>
        <taxon>Bacteroidota</taxon>
        <taxon>Bacteroidia</taxon>
        <taxon>Marinilabiliales</taxon>
        <taxon>Prolixibacteraceae</taxon>
        <taxon>Gaoshiqia</taxon>
    </lineage>
</organism>
<name>A0AA41Y6H0_9BACT</name>
<comment type="caution">
    <text evidence="3">The sequence shown here is derived from an EMBL/GenBank/DDBJ whole genome shotgun (WGS) entry which is preliminary data.</text>
</comment>
<feature type="coiled-coil region" evidence="1">
    <location>
        <begin position="270"/>
        <end position="305"/>
    </location>
</feature>
<protein>
    <submittedName>
        <fullName evidence="3">Uncharacterized protein</fullName>
    </submittedName>
</protein>
<evidence type="ECO:0000256" key="2">
    <source>
        <dbReference type="SAM" id="MobiDB-lite"/>
    </source>
</evidence>
<evidence type="ECO:0000313" key="4">
    <source>
        <dbReference type="Proteomes" id="UP001163821"/>
    </source>
</evidence>
<reference evidence="3" key="1">
    <citation type="submission" date="2022-10" db="EMBL/GenBank/DDBJ databases">
        <title>Gaoshiqiia sediminis gen. nov., sp. nov., isolated from coastal sediment.</title>
        <authorList>
            <person name="Yu W.X."/>
            <person name="Mu D.S."/>
            <person name="Du J.Z."/>
            <person name="Liang Y.Q."/>
        </authorList>
    </citation>
    <scope>NUCLEOTIDE SEQUENCE</scope>
    <source>
        <strain evidence="3">A06</strain>
    </source>
</reference>
<dbReference type="RefSeq" id="WP_282591335.1">
    <property type="nucleotide sequence ID" value="NZ_JAPAAF010000008.1"/>
</dbReference>
<feature type="region of interest" description="Disordered" evidence="2">
    <location>
        <begin position="78"/>
        <end position="107"/>
    </location>
</feature>
<feature type="compositionally biased region" description="Polar residues" evidence="2">
    <location>
        <begin position="90"/>
        <end position="103"/>
    </location>
</feature>
<evidence type="ECO:0000313" key="3">
    <source>
        <dbReference type="EMBL" id="MCW0482730.1"/>
    </source>
</evidence>
<accession>A0AA41Y6H0</accession>
<evidence type="ECO:0000256" key="1">
    <source>
        <dbReference type="SAM" id="Coils"/>
    </source>
</evidence>
<keyword evidence="1" id="KW-0175">Coiled coil</keyword>
<proteinExistence type="predicted"/>
<dbReference type="EMBL" id="JAPAAF010000008">
    <property type="protein sequence ID" value="MCW0482730.1"/>
    <property type="molecule type" value="Genomic_DNA"/>
</dbReference>
<keyword evidence="4" id="KW-1185">Reference proteome</keyword>
<sequence>METKKLSFTIEELHQLAWKESISRLAKRLDFNEAVIRNKCKELGIPTPHSAYWSKLKFGKSVEITALPKSVDPKQVVVLEDKPKKKQRSTKTGEQSNSTNNTCGEGKKVATHLPEANKKQREHPLVVQTRNEFKRQSRIARDNWEELQKSIPHLSIYVSKEHRERALSIFDMIIKGLNARGYAVRADEQGHTAVVIIDVEIPIHIREKRKRVPNKDPQRTWPKYDYKHTGILVFVSELCSWRRKEYYDKPYVKLEEKVDVIVERIIAEGLEEHRVKIESAIRRKQEAEQKQLEKERRLRVNAELEKFKDLFRLQKRWHQAETIRAFLDTYEEVFSASNDFSDEQQNWLAWARKKADWYDPFIEDDDELMKGIDRDKLEPLPVKDGWY</sequence>
<dbReference type="Proteomes" id="UP001163821">
    <property type="component" value="Unassembled WGS sequence"/>
</dbReference>